<evidence type="ECO:0000313" key="4">
    <source>
        <dbReference type="EMBL" id="KAK7476360.1"/>
    </source>
</evidence>
<feature type="non-terminal residue" evidence="4">
    <location>
        <position position="1"/>
    </location>
</feature>
<dbReference type="Gene3D" id="2.60.120.290">
    <property type="entry name" value="Spermadhesin, CUB domain"/>
    <property type="match status" value="1"/>
</dbReference>
<evidence type="ECO:0000256" key="1">
    <source>
        <dbReference type="ARBA" id="ARBA00023157"/>
    </source>
</evidence>
<dbReference type="SUPFAM" id="SSF49854">
    <property type="entry name" value="Spermadhesin, CUB domain"/>
    <property type="match status" value="1"/>
</dbReference>
<keyword evidence="1" id="KW-1015">Disulfide bond</keyword>
<evidence type="ECO:0000313" key="5">
    <source>
        <dbReference type="Proteomes" id="UP001519460"/>
    </source>
</evidence>
<evidence type="ECO:0000256" key="2">
    <source>
        <dbReference type="PROSITE-ProRule" id="PRU00059"/>
    </source>
</evidence>
<dbReference type="InterPro" id="IPR035914">
    <property type="entry name" value="Sperma_CUB_dom_sf"/>
</dbReference>
<keyword evidence="5" id="KW-1185">Reference proteome</keyword>
<dbReference type="Proteomes" id="UP001519460">
    <property type="component" value="Unassembled WGS sequence"/>
</dbReference>
<gene>
    <name evidence="4" type="ORF">BaRGS_00032419</name>
</gene>
<dbReference type="PROSITE" id="PS01180">
    <property type="entry name" value="CUB"/>
    <property type="match status" value="1"/>
</dbReference>
<feature type="domain" description="CUB" evidence="3">
    <location>
        <begin position="1"/>
        <end position="58"/>
    </location>
</feature>
<dbReference type="CDD" id="cd00041">
    <property type="entry name" value="CUB"/>
    <property type="match status" value="1"/>
</dbReference>
<proteinExistence type="predicted"/>
<comment type="caution">
    <text evidence="4">The sequence shown here is derived from an EMBL/GenBank/DDBJ whole genome shotgun (WGS) entry which is preliminary data.</text>
</comment>
<protein>
    <recommendedName>
        <fullName evidence="3">CUB domain-containing protein</fullName>
    </recommendedName>
</protein>
<accession>A0ABD0JMU8</accession>
<evidence type="ECO:0000259" key="3">
    <source>
        <dbReference type="PROSITE" id="PS01180"/>
    </source>
</evidence>
<dbReference type="AlphaFoldDB" id="A0ABD0JMU8"/>
<organism evidence="4 5">
    <name type="scientific">Batillaria attramentaria</name>
    <dbReference type="NCBI Taxonomy" id="370345"/>
    <lineage>
        <taxon>Eukaryota</taxon>
        <taxon>Metazoa</taxon>
        <taxon>Spiralia</taxon>
        <taxon>Lophotrochozoa</taxon>
        <taxon>Mollusca</taxon>
        <taxon>Gastropoda</taxon>
        <taxon>Caenogastropoda</taxon>
        <taxon>Sorbeoconcha</taxon>
        <taxon>Cerithioidea</taxon>
        <taxon>Batillariidae</taxon>
        <taxon>Batillaria</taxon>
    </lineage>
</organism>
<reference evidence="4 5" key="1">
    <citation type="journal article" date="2023" name="Sci. Data">
        <title>Genome assembly of the Korean intertidal mud-creeper Batillaria attramentaria.</title>
        <authorList>
            <person name="Patra A.K."/>
            <person name="Ho P.T."/>
            <person name="Jun S."/>
            <person name="Lee S.J."/>
            <person name="Kim Y."/>
            <person name="Won Y.J."/>
        </authorList>
    </citation>
    <scope>NUCLEOTIDE SEQUENCE [LARGE SCALE GENOMIC DNA]</scope>
    <source>
        <strain evidence="4">Wonlab-2016</strain>
    </source>
</reference>
<sequence length="67" mass="7144">VYDGNTQSAPVLGGPYCGDVIPPTLDSTSNVVMIKFHSNSTTSDTSPGFSFNISYIAIGKRLFILQC</sequence>
<dbReference type="EMBL" id="JACVVK020000378">
    <property type="protein sequence ID" value="KAK7476360.1"/>
    <property type="molecule type" value="Genomic_DNA"/>
</dbReference>
<dbReference type="InterPro" id="IPR000859">
    <property type="entry name" value="CUB_dom"/>
</dbReference>
<name>A0ABD0JMU8_9CAEN</name>
<dbReference type="Pfam" id="PF00431">
    <property type="entry name" value="CUB"/>
    <property type="match status" value="1"/>
</dbReference>
<comment type="caution">
    <text evidence="2">Lacks conserved residue(s) required for the propagation of feature annotation.</text>
</comment>